<dbReference type="Pfam" id="PF21093">
    <property type="entry name" value="Nup188_N-subdom_III"/>
    <property type="match status" value="1"/>
</dbReference>
<keyword evidence="15" id="KW-1185">Reference proteome</keyword>
<accession>A0A0C9YYL6</accession>
<dbReference type="OrthoDB" id="102511at2759"/>
<protein>
    <recommendedName>
        <fullName evidence="9">Nucleoporin NUP188</fullName>
    </recommendedName>
</protein>
<dbReference type="Gene3D" id="1.25.10.70">
    <property type="match status" value="1"/>
</dbReference>
<evidence type="ECO:0000256" key="7">
    <source>
        <dbReference type="ARBA" id="ARBA00023242"/>
    </source>
</evidence>
<dbReference type="Pfam" id="PF10487">
    <property type="entry name" value="Nup188_N"/>
    <property type="match status" value="1"/>
</dbReference>
<dbReference type="HOGENOM" id="CLU_233373_0_0_1"/>
<keyword evidence="6" id="KW-0906">Nuclear pore complex</keyword>
<proteinExistence type="inferred from homology"/>
<keyword evidence="2" id="KW-0813">Transport</keyword>
<comment type="similarity">
    <text evidence="8">Belongs to the Nup188 family.</text>
</comment>
<dbReference type="InterPro" id="IPR044840">
    <property type="entry name" value="Nup188"/>
</dbReference>
<reference evidence="14 15" key="1">
    <citation type="submission" date="2014-04" db="EMBL/GenBank/DDBJ databases">
        <authorList>
            <consortium name="DOE Joint Genome Institute"/>
            <person name="Kuo A."/>
            <person name="Kohler A."/>
            <person name="Costa M.D."/>
            <person name="Nagy L.G."/>
            <person name="Floudas D."/>
            <person name="Copeland A."/>
            <person name="Barry K.W."/>
            <person name="Cichocki N."/>
            <person name="Veneault-Fourrey C."/>
            <person name="LaButti K."/>
            <person name="Lindquist E.A."/>
            <person name="Lipzen A."/>
            <person name="Lundell T."/>
            <person name="Morin E."/>
            <person name="Murat C."/>
            <person name="Sun H."/>
            <person name="Tunlid A."/>
            <person name="Henrissat B."/>
            <person name="Grigoriev I.V."/>
            <person name="Hibbett D.S."/>
            <person name="Martin F."/>
            <person name="Nordberg H.P."/>
            <person name="Cantor M.N."/>
            <person name="Hua S.X."/>
        </authorList>
    </citation>
    <scope>NUCLEOTIDE SEQUENCE [LARGE SCALE GENOMIC DNA]</scope>
    <source>
        <strain evidence="14 15">441</strain>
    </source>
</reference>
<dbReference type="InterPro" id="IPR041634">
    <property type="entry name" value="Nup188_C"/>
</dbReference>
<sequence length="2044" mass="225712">MSGEHSQRSTLIDVTYQQLHSFLSGQPEGASPEQLTQFLTPRSAQLRNISKPYGKPNDLSRKAIESGTVTLSDGIKLQVDDVAKEFTTVLSKHFDIDEIQALILLRSFLYNEGLHLNGFKSDKTLLEELIAAITPFYYSERLFALRTLIPLFRAQQNAEDPVHVVASENLPKIIPDGRVFAGELIDEYLRKTSEGVPNNLSADPRAASRWAKQNCKEQLVMLEVIFWAMWGYVPCEGPLVVKLYEAAYDTNLGSSQQNTTLLLDDEGAQMLQDSAALWILITIEVLELERIAEPDGVEFSPPPDHTPFYVTSLDSVKRIHTLVMANAGSQYACAYLAWAFVLSRLHLKAQESMEMPDSYRSFLESAISLPGRGKDRELSPALMARAALSSDVGLFNLLLTLLTSSPVFVTAAAWRTGSTVTDPNAIAFRSVLKGECSGLLMSMVELLPVEVIPEFDSFVEVWIALFGRSESRSVVGICKQFWQHDWHQGIARRAIFDVARSRFPIHFRSLVRLLRALTGSGFLDTDPLSTTASAESSRISDGDAADQEICSRHVFYYMDKLPTFSLVIPVSSCSGPNAVYEKVQYGPSTSGPGLTYKNIRAIRLPGGSIIPPRSTGRLLSSDGGDFVAVCWEHENSGWKVVIDVLTEYVTRRRMYVGTADLYQDVTFGRTGPGSLPLTLRLEDVGMEIDDGGDEALATDALDLIRSVIQDQPGLAEELLEALEIGDASSTTDSHPPDLVQLTTMILEEALTRSQARNFLRTQLVTSAMSVLSALLTLPKYSQRVWLYIRSTSVLFSSNQAPGFAFVALAAERVSGQYTMTLALLHLVQKLAQEAFASVVMIPADSQRLSQVKEEVLLRAVNFVHGEIWVEHLGWKYVHLGDRFEIGRRISSLFSYILVQSPPAIGNRPYPVLSQAIIDTLMHKASSSSILPLVSAIASSPQTLGGLYASRHLGDARRLIFLLESHLQLIQLVLNFKQQTSPQGTKPSLLEQALCSRISGGAGFSDSARARVDPVDVLATFVKERNVGTDVPLEAMKVLHALCSSLSMVAPSPPTIVGHLTNPEATVASLVRIVHHPYDDLPLRISVWNFITLAVDKEPALANLFVAGDFHIPIGEGKEKVSDKTRRDAKGQKEQTTTLEVARASLERWKDLWEANPQLLASILQFLYVVWQHGHEHKTRIDVTRQDEEFWSRIAAIAREELGPYPDYVANSFVALDDERHSGLHEAVSIQAYRGMAKSYAVRILGQDVFLQQRPTSSDAPLPKPLSYTKLAPIFKAEEQLNESILEAVSSLYDPSLYDAVTEYLSENLPSLSLEQIRLQDPLVEREFGDNFVFSLNLLRSRLQLCMIDDERVSDAEEVEKQVTSINLNMSLTHSQIALAEAWQFLFRQLLPFIRVEPGIRSTLLTLAATISGDLAREKREGEVVATIHGTRLGVLLSILEAAWFTTTDAAADVDSFITLVSNVHMILLNEAQPLSQSFLGKLPLPFHRTLLQILYFVVRQSRHMARQPKIFNASKRLTVTELVDATVTLVVDALRLTFDSARTRLDLDLDRDMELLVAVFEQCTRPDICSSSLPWLTKCQETDVINSSLGLLVHSDMVGQSDLPLLRVRRIPLYSPHILLFHMALVSIPSGAERFASEGVIAAFSNNSLSSAISSGQVDVVLPELPGERSPAHRAYCSMLAIISGVVSSLGRQHQYFTTAACGIVPLYGKQISRALSWSIGDPISLPLLEEMEQAVNLFYAIAESAPPLTNPDPIITKVLRVFGTHALVLLQQLNYALTHPNHLASLLEPVTAEERTAMEKEPIASASLSSVDMVDLQKHPLTARLVHRVFKLCSLVVSTLVSTSHAYDVLLGEQEDWPVHEALIVPHSKVVLGEPASVGTLLELANCSLDVLRNLVNRPAGQAIAPATSLKEVPLNVRLATLTVRQNLEALLIYAVTQLAIWLSKPDFDPAAADMETDEHASQAMEVREPATKGRAPRPSLTLAERLRRGMTGEMASDLQALLTRSKSVLIKSDDVLEKKHTSGDLTQVLLRFLNERVVAPAA</sequence>
<dbReference type="GO" id="GO:0017056">
    <property type="term" value="F:structural constituent of nuclear pore"/>
    <property type="evidence" value="ECO:0007669"/>
    <property type="project" value="InterPro"/>
</dbReference>
<evidence type="ECO:0000259" key="12">
    <source>
        <dbReference type="Pfam" id="PF18378"/>
    </source>
</evidence>
<dbReference type="InterPro" id="IPR048883">
    <property type="entry name" value="Nup188_N-subdom_III"/>
</dbReference>
<evidence type="ECO:0000313" key="15">
    <source>
        <dbReference type="Proteomes" id="UP000054018"/>
    </source>
</evidence>
<evidence type="ECO:0000259" key="11">
    <source>
        <dbReference type="Pfam" id="PF10487"/>
    </source>
</evidence>
<evidence type="ECO:0000256" key="8">
    <source>
        <dbReference type="ARBA" id="ARBA00038387"/>
    </source>
</evidence>
<dbReference type="PANTHER" id="PTHR31431">
    <property type="entry name" value="NUCLEOPORIN NUP188 HOMOLOG"/>
    <property type="match status" value="1"/>
</dbReference>
<feature type="compositionally biased region" description="Basic and acidic residues" evidence="10">
    <location>
        <begin position="1959"/>
        <end position="1973"/>
    </location>
</feature>
<keyword evidence="4" id="KW-0653">Protein transport</keyword>
<evidence type="ECO:0000256" key="9">
    <source>
        <dbReference type="ARBA" id="ARBA00040174"/>
    </source>
</evidence>
<name>A0A0C9YYL6_9AGAM</name>
<keyword evidence="7" id="KW-0539">Nucleus</keyword>
<comment type="subcellular location">
    <subcellularLocation>
        <location evidence="1">Nucleus</location>
        <location evidence="1">Nuclear pore complex</location>
    </subcellularLocation>
</comment>
<feature type="domain" description="Nucleoporin Nup188 N-terminal subdomain III" evidence="13">
    <location>
        <begin position="693"/>
        <end position="1107"/>
    </location>
</feature>
<dbReference type="GO" id="GO:0006606">
    <property type="term" value="P:protein import into nucleus"/>
    <property type="evidence" value="ECO:0007669"/>
    <property type="project" value="TreeGrafter"/>
</dbReference>
<evidence type="ECO:0000256" key="1">
    <source>
        <dbReference type="ARBA" id="ARBA00004567"/>
    </source>
</evidence>
<evidence type="ECO:0000259" key="13">
    <source>
        <dbReference type="Pfam" id="PF21093"/>
    </source>
</evidence>
<dbReference type="Proteomes" id="UP000054018">
    <property type="component" value="Unassembled WGS sequence"/>
</dbReference>
<dbReference type="STRING" id="765257.A0A0C9YYL6"/>
<dbReference type="EMBL" id="KN833746">
    <property type="protein sequence ID" value="KIK21871.1"/>
    <property type="molecule type" value="Genomic_DNA"/>
</dbReference>
<evidence type="ECO:0000256" key="10">
    <source>
        <dbReference type="SAM" id="MobiDB-lite"/>
    </source>
</evidence>
<evidence type="ECO:0000313" key="14">
    <source>
        <dbReference type="EMBL" id="KIK21871.1"/>
    </source>
</evidence>
<dbReference type="GO" id="GO:0051028">
    <property type="term" value="P:mRNA transport"/>
    <property type="evidence" value="ECO:0007669"/>
    <property type="project" value="UniProtKB-KW"/>
</dbReference>
<dbReference type="GO" id="GO:0044611">
    <property type="term" value="C:nuclear pore inner ring"/>
    <property type="evidence" value="ECO:0007669"/>
    <property type="project" value="TreeGrafter"/>
</dbReference>
<keyword evidence="5" id="KW-0811">Translocation</keyword>
<evidence type="ECO:0000256" key="4">
    <source>
        <dbReference type="ARBA" id="ARBA00022927"/>
    </source>
</evidence>
<feature type="domain" description="Nucleoporin Nup188 N-terminal" evidence="11">
    <location>
        <begin position="34"/>
        <end position="355"/>
    </location>
</feature>
<feature type="domain" description="Nuclear pore protein Nup188 C-terminal" evidence="12">
    <location>
        <begin position="1483"/>
        <end position="1657"/>
    </location>
</feature>
<keyword evidence="3" id="KW-0509">mRNA transport</keyword>
<dbReference type="PANTHER" id="PTHR31431:SF1">
    <property type="entry name" value="NUCLEOPORIN NUP188"/>
    <property type="match status" value="1"/>
</dbReference>
<reference evidence="15" key="2">
    <citation type="submission" date="2015-01" db="EMBL/GenBank/DDBJ databases">
        <title>Evolutionary Origins and Diversification of the Mycorrhizal Mutualists.</title>
        <authorList>
            <consortium name="DOE Joint Genome Institute"/>
            <consortium name="Mycorrhizal Genomics Consortium"/>
            <person name="Kohler A."/>
            <person name="Kuo A."/>
            <person name="Nagy L.G."/>
            <person name="Floudas D."/>
            <person name="Copeland A."/>
            <person name="Barry K.W."/>
            <person name="Cichocki N."/>
            <person name="Veneault-Fourrey C."/>
            <person name="LaButti K."/>
            <person name="Lindquist E.A."/>
            <person name="Lipzen A."/>
            <person name="Lundell T."/>
            <person name="Morin E."/>
            <person name="Murat C."/>
            <person name="Riley R."/>
            <person name="Ohm R."/>
            <person name="Sun H."/>
            <person name="Tunlid A."/>
            <person name="Henrissat B."/>
            <person name="Grigoriev I.V."/>
            <person name="Hibbett D.S."/>
            <person name="Martin F."/>
        </authorList>
    </citation>
    <scope>NUCLEOTIDE SEQUENCE [LARGE SCALE GENOMIC DNA]</scope>
    <source>
        <strain evidence="15">441</strain>
    </source>
</reference>
<feature type="region of interest" description="Disordered" evidence="10">
    <location>
        <begin position="1959"/>
        <end position="1980"/>
    </location>
</feature>
<evidence type="ECO:0000256" key="6">
    <source>
        <dbReference type="ARBA" id="ARBA00023132"/>
    </source>
</evidence>
<evidence type="ECO:0000256" key="2">
    <source>
        <dbReference type="ARBA" id="ARBA00022448"/>
    </source>
</evidence>
<dbReference type="InterPro" id="IPR018864">
    <property type="entry name" value="Nucleoporin_Nup188_N"/>
</dbReference>
<dbReference type="GO" id="GO:0006405">
    <property type="term" value="P:RNA export from nucleus"/>
    <property type="evidence" value="ECO:0007669"/>
    <property type="project" value="TreeGrafter"/>
</dbReference>
<dbReference type="Pfam" id="PF18378">
    <property type="entry name" value="Nup188_C"/>
    <property type="match status" value="1"/>
</dbReference>
<organism evidence="14 15">
    <name type="scientific">Pisolithus microcarpus 441</name>
    <dbReference type="NCBI Taxonomy" id="765257"/>
    <lineage>
        <taxon>Eukaryota</taxon>
        <taxon>Fungi</taxon>
        <taxon>Dikarya</taxon>
        <taxon>Basidiomycota</taxon>
        <taxon>Agaricomycotina</taxon>
        <taxon>Agaricomycetes</taxon>
        <taxon>Agaricomycetidae</taxon>
        <taxon>Boletales</taxon>
        <taxon>Sclerodermatineae</taxon>
        <taxon>Pisolithaceae</taxon>
        <taxon>Pisolithus</taxon>
    </lineage>
</organism>
<evidence type="ECO:0000256" key="3">
    <source>
        <dbReference type="ARBA" id="ARBA00022816"/>
    </source>
</evidence>
<gene>
    <name evidence="14" type="ORF">PISMIDRAFT_103262</name>
</gene>
<evidence type="ECO:0000256" key="5">
    <source>
        <dbReference type="ARBA" id="ARBA00023010"/>
    </source>
</evidence>